<evidence type="ECO:0000256" key="8">
    <source>
        <dbReference type="ARBA" id="ARBA00023204"/>
    </source>
</evidence>
<dbReference type="Proteomes" id="UP000694680">
    <property type="component" value="Unassembled WGS sequence"/>
</dbReference>
<dbReference type="GO" id="GO:0090656">
    <property type="term" value="P:t-circle formation"/>
    <property type="evidence" value="ECO:0007669"/>
    <property type="project" value="TreeGrafter"/>
</dbReference>
<accession>A0A8C5GZ45</accession>
<dbReference type="RefSeq" id="XP_028296399.1">
    <property type="nucleotide sequence ID" value="XM_028440598.1"/>
</dbReference>
<keyword evidence="9" id="KW-0539">Nucleus</keyword>
<dbReference type="Pfam" id="PF08423">
    <property type="entry name" value="Rad51"/>
    <property type="match status" value="1"/>
</dbReference>
<dbReference type="GO" id="GO:0045003">
    <property type="term" value="P:double-strand break repair via synthesis-dependent strand annealing"/>
    <property type="evidence" value="ECO:0007669"/>
    <property type="project" value="TreeGrafter"/>
</dbReference>
<evidence type="ECO:0000256" key="5">
    <source>
        <dbReference type="ARBA" id="ARBA00022840"/>
    </source>
</evidence>
<dbReference type="GO" id="GO:0000722">
    <property type="term" value="P:telomere maintenance via recombination"/>
    <property type="evidence" value="ECO:0007669"/>
    <property type="project" value="TreeGrafter"/>
</dbReference>
<dbReference type="AlphaFoldDB" id="A0A8C5GZ45"/>
<dbReference type="Gene3D" id="1.10.150.20">
    <property type="entry name" value="5' to 3' exonuclease, C-terminal subdomain"/>
    <property type="match status" value="1"/>
</dbReference>
<dbReference type="GO" id="GO:0005524">
    <property type="term" value="F:ATP binding"/>
    <property type="evidence" value="ECO:0007669"/>
    <property type="project" value="UniProtKB-KW"/>
</dbReference>
<keyword evidence="5" id="KW-0067">ATP-binding</keyword>
<evidence type="ECO:0000259" key="10">
    <source>
        <dbReference type="PROSITE" id="PS50162"/>
    </source>
</evidence>
<evidence type="ECO:0000313" key="11">
    <source>
        <dbReference type="Ensembl" id="ENSGWIP00000037183.1"/>
    </source>
</evidence>
<protein>
    <recommendedName>
        <fullName evidence="10">RecA family profile 1 domain-containing protein</fullName>
    </recommendedName>
</protein>
<dbReference type="PANTHER" id="PTHR46487">
    <property type="entry name" value="DNA REPAIR PROTEIN XRCC3"/>
    <property type="match status" value="1"/>
</dbReference>
<dbReference type="GeneID" id="114458241"/>
<dbReference type="PROSITE" id="PS50162">
    <property type="entry name" value="RECA_2"/>
    <property type="match status" value="1"/>
</dbReference>
<keyword evidence="4" id="KW-0227">DNA damage</keyword>
<dbReference type="Gene3D" id="3.40.50.300">
    <property type="entry name" value="P-loop containing nucleotide triphosphate hydrolases"/>
    <property type="match status" value="1"/>
</dbReference>
<evidence type="ECO:0000256" key="1">
    <source>
        <dbReference type="ARBA" id="ARBA00004123"/>
    </source>
</evidence>
<evidence type="ECO:0000256" key="7">
    <source>
        <dbReference type="ARBA" id="ARBA00023172"/>
    </source>
</evidence>
<sequence length="321" mass="35044">MDPQVQSALSSAGLQTYKDLLMVPVTDLMKVTGLSFKQVEQVLTNAASAWRSPPLTALQMKLSLSVHCLSLGCPLMDELLKGGLPVGGVTELYGQSGAGKTQIALQLCVSVQYPQDQGGLDSGAVFICTEDSFPVKRLQQLIGEQHRLRPQLTALTSQINFSDNVYIEHAADLASLRLCLSQRVPLLVARGLVRLLVLDSIAALFRSEFQASDWMERNKQLISFSSKIKDLSQQFNLVVLCINQVTDVMDQSGGSSGPSPSLGLCWSNSVMVRLRLTRLPQWVSEGGQHSALRRLEVEFSPHLPPHSLPVAVWRGGVRGLQ</sequence>
<dbReference type="GO" id="GO:0071140">
    <property type="term" value="P:resolution of mitotic recombination intermediates"/>
    <property type="evidence" value="ECO:0007669"/>
    <property type="project" value="TreeGrafter"/>
</dbReference>
<dbReference type="InterPro" id="IPR010995">
    <property type="entry name" value="DNA_repair_Rad51/TF_NusA_a-hlx"/>
</dbReference>
<keyword evidence="6" id="KW-0238">DNA-binding</keyword>
<dbReference type="GO" id="GO:0033065">
    <property type="term" value="C:Rad51C-XRCC3 complex"/>
    <property type="evidence" value="ECO:0007669"/>
    <property type="project" value="TreeGrafter"/>
</dbReference>
<comment type="similarity">
    <text evidence="2">Belongs to the RecA family. RAD51 subfamily.</text>
</comment>
<comment type="subcellular location">
    <subcellularLocation>
        <location evidence="1">Nucleus</location>
    </subcellularLocation>
</comment>
<keyword evidence="12" id="KW-1185">Reference proteome</keyword>
<dbReference type="Pfam" id="PF26169">
    <property type="entry name" value="HHH_XRCC3_RpoA"/>
    <property type="match status" value="1"/>
</dbReference>
<keyword evidence="3" id="KW-0547">Nucleotide-binding</keyword>
<dbReference type="GO" id="GO:0000400">
    <property type="term" value="F:four-way junction DNA binding"/>
    <property type="evidence" value="ECO:0007669"/>
    <property type="project" value="TreeGrafter"/>
</dbReference>
<feature type="domain" description="RecA family profile 1" evidence="10">
    <location>
        <begin position="65"/>
        <end position="245"/>
    </location>
</feature>
<reference evidence="11" key="1">
    <citation type="submission" date="2025-08" db="UniProtKB">
        <authorList>
            <consortium name="Ensembl"/>
        </authorList>
    </citation>
    <scope>IDENTIFICATION</scope>
</reference>
<evidence type="ECO:0000256" key="2">
    <source>
        <dbReference type="ARBA" id="ARBA00007095"/>
    </source>
</evidence>
<evidence type="ECO:0000313" key="12">
    <source>
        <dbReference type="Proteomes" id="UP000694680"/>
    </source>
</evidence>
<organism evidence="11 12">
    <name type="scientific">Gouania willdenowi</name>
    <name type="common">Blunt-snouted clingfish</name>
    <name type="synonym">Lepadogaster willdenowi</name>
    <dbReference type="NCBI Taxonomy" id="441366"/>
    <lineage>
        <taxon>Eukaryota</taxon>
        <taxon>Metazoa</taxon>
        <taxon>Chordata</taxon>
        <taxon>Craniata</taxon>
        <taxon>Vertebrata</taxon>
        <taxon>Euteleostomi</taxon>
        <taxon>Actinopterygii</taxon>
        <taxon>Neopterygii</taxon>
        <taxon>Teleostei</taxon>
        <taxon>Neoteleostei</taxon>
        <taxon>Acanthomorphata</taxon>
        <taxon>Ovalentaria</taxon>
        <taxon>Blenniimorphae</taxon>
        <taxon>Blenniiformes</taxon>
        <taxon>Gobiesocoidei</taxon>
        <taxon>Gobiesocidae</taxon>
        <taxon>Gobiesocinae</taxon>
        <taxon>Gouania</taxon>
    </lineage>
</organism>
<keyword evidence="7" id="KW-0233">DNA recombination</keyword>
<dbReference type="CTD" id="7517"/>
<evidence type="ECO:0000256" key="3">
    <source>
        <dbReference type="ARBA" id="ARBA00022741"/>
    </source>
</evidence>
<proteinExistence type="inferred from homology"/>
<dbReference type="InterPro" id="IPR013632">
    <property type="entry name" value="Rad51_C"/>
</dbReference>
<keyword evidence="8" id="KW-0234">DNA repair</keyword>
<dbReference type="Ensembl" id="ENSGWIT00000040493.1">
    <property type="protein sequence ID" value="ENSGWIP00000037183.1"/>
    <property type="gene ID" value="ENSGWIG00000019104.1"/>
</dbReference>
<dbReference type="PANTHER" id="PTHR46487:SF1">
    <property type="entry name" value="DNA REPAIR PROTEIN XRCC3"/>
    <property type="match status" value="1"/>
</dbReference>
<dbReference type="SUPFAM" id="SSF47794">
    <property type="entry name" value="Rad51 N-terminal domain-like"/>
    <property type="match status" value="1"/>
</dbReference>
<reference evidence="11" key="2">
    <citation type="submission" date="2025-09" db="UniProtKB">
        <authorList>
            <consortium name="Ensembl"/>
        </authorList>
    </citation>
    <scope>IDENTIFICATION</scope>
</reference>
<evidence type="ECO:0000256" key="9">
    <source>
        <dbReference type="ARBA" id="ARBA00023242"/>
    </source>
</evidence>
<dbReference type="InterPro" id="IPR027417">
    <property type="entry name" value="P-loop_NTPase"/>
</dbReference>
<dbReference type="InterPro" id="IPR047348">
    <property type="entry name" value="XRCC3-like_C"/>
</dbReference>
<evidence type="ECO:0000256" key="4">
    <source>
        <dbReference type="ARBA" id="ARBA00022763"/>
    </source>
</evidence>
<dbReference type="GO" id="GO:0005657">
    <property type="term" value="C:replication fork"/>
    <property type="evidence" value="ECO:0007669"/>
    <property type="project" value="TreeGrafter"/>
</dbReference>
<dbReference type="InterPro" id="IPR020588">
    <property type="entry name" value="RecA_ATP-bd"/>
</dbReference>
<dbReference type="InterPro" id="IPR058766">
    <property type="entry name" value="HHH_XRCC3_RAD51B"/>
</dbReference>
<dbReference type="CDD" id="cd19491">
    <property type="entry name" value="XRCC3"/>
    <property type="match status" value="1"/>
</dbReference>
<gene>
    <name evidence="11" type="primary">xrcc3</name>
</gene>
<dbReference type="PIRSF" id="PIRSF005856">
    <property type="entry name" value="Rad51"/>
    <property type="match status" value="1"/>
</dbReference>
<name>A0A8C5GZ45_GOUWI</name>
<dbReference type="GO" id="GO:0140664">
    <property type="term" value="F:ATP-dependent DNA damage sensor activity"/>
    <property type="evidence" value="ECO:0007669"/>
    <property type="project" value="InterPro"/>
</dbReference>
<dbReference type="OrthoDB" id="1861185at2759"/>
<dbReference type="SUPFAM" id="SSF52540">
    <property type="entry name" value="P-loop containing nucleoside triphosphate hydrolases"/>
    <property type="match status" value="1"/>
</dbReference>
<evidence type="ECO:0000256" key="6">
    <source>
        <dbReference type="ARBA" id="ARBA00023125"/>
    </source>
</evidence>
<dbReference type="InterPro" id="IPR016467">
    <property type="entry name" value="DNA_recomb/repair_RecA-like"/>
</dbReference>